<dbReference type="Proteomes" id="UP000325315">
    <property type="component" value="Unassembled WGS sequence"/>
</dbReference>
<dbReference type="EMBL" id="SMMG02000006">
    <property type="protein sequence ID" value="KAA3470169.1"/>
    <property type="molecule type" value="Genomic_DNA"/>
</dbReference>
<reference evidence="2" key="1">
    <citation type="journal article" date="2019" name="Plant Biotechnol. J.">
        <title>Genome sequencing of the Australian wild diploid species Gossypium australe highlights disease resistance and delayed gland morphogenesis.</title>
        <authorList>
            <person name="Cai Y."/>
            <person name="Cai X."/>
            <person name="Wang Q."/>
            <person name="Wang P."/>
            <person name="Zhang Y."/>
            <person name="Cai C."/>
            <person name="Xu Y."/>
            <person name="Wang K."/>
            <person name="Zhou Z."/>
            <person name="Wang C."/>
            <person name="Geng S."/>
            <person name="Li B."/>
            <person name="Dong Q."/>
            <person name="Hou Y."/>
            <person name="Wang H."/>
            <person name="Ai P."/>
            <person name="Liu Z."/>
            <person name="Yi F."/>
            <person name="Sun M."/>
            <person name="An G."/>
            <person name="Cheng J."/>
            <person name="Zhang Y."/>
            <person name="Shi Q."/>
            <person name="Xie Y."/>
            <person name="Shi X."/>
            <person name="Chang Y."/>
            <person name="Huang F."/>
            <person name="Chen Y."/>
            <person name="Hong S."/>
            <person name="Mi L."/>
            <person name="Sun Q."/>
            <person name="Zhang L."/>
            <person name="Zhou B."/>
            <person name="Peng R."/>
            <person name="Zhang X."/>
            <person name="Liu F."/>
        </authorList>
    </citation>
    <scope>NUCLEOTIDE SEQUENCE [LARGE SCALE GENOMIC DNA]</scope>
    <source>
        <strain evidence="2">cv. PA1801</strain>
    </source>
</reference>
<evidence type="ECO:0000313" key="2">
    <source>
        <dbReference type="Proteomes" id="UP000325315"/>
    </source>
</evidence>
<organism evidence="1 2">
    <name type="scientific">Gossypium australe</name>
    <dbReference type="NCBI Taxonomy" id="47621"/>
    <lineage>
        <taxon>Eukaryota</taxon>
        <taxon>Viridiplantae</taxon>
        <taxon>Streptophyta</taxon>
        <taxon>Embryophyta</taxon>
        <taxon>Tracheophyta</taxon>
        <taxon>Spermatophyta</taxon>
        <taxon>Magnoliopsida</taxon>
        <taxon>eudicotyledons</taxon>
        <taxon>Gunneridae</taxon>
        <taxon>Pentapetalae</taxon>
        <taxon>rosids</taxon>
        <taxon>malvids</taxon>
        <taxon>Malvales</taxon>
        <taxon>Malvaceae</taxon>
        <taxon>Malvoideae</taxon>
        <taxon>Gossypium</taxon>
    </lineage>
</organism>
<protein>
    <submittedName>
        <fullName evidence="1">Uncharacterized protein</fullName>
    </submittedName>
</protein>
<evidence type="ECO:0000313" key="1">
    <source>
        <dbReference type="EMBL" id="KAA3470169.1"/>
    </source>
</evidence>
<name>A0A5B6VLL7_9ROSI</name>
<comment type="caution">
    <text evidence="1">The sequence shown here is derived from an EMBL/GenBank/DDBJ whole genome shotgun (WGS) entry which is preliminary data.</text>
</comment>
<sequence>MPNSNPTDCPFSEDLITLGQVASKWNSQRRRQIVGVILITSHLRPHLSFCLLSIEDVVKSGLWNLPFVPFVTLAFPPQNSNGVLFFRLFF</sequence>
<accession>A0A5B6VLL7</accession>
<keyword evidence="2" id="KW-1185">Reference proteome</keyword>
<gene>
    <name evidence="1" type="ORF">EPI10_015899</name>
</gene>
<proteinExistence type="predicted"/>
<dbReference type="AlphaFoldDB" id="A0A5B6VLL7"/>